<dbReference type="Proteomes" id="UP000289200">
    <property type="component" value="Unassembled WGS sequence"/>
</dbReference>
<evidence type="ECO:0000256" key="1">
    <source>
        <dbReference type="SAM" id="SignalP"/>
    </source>
</evidence>
<keyword evidence="3" id="KW-1185">Reference proteome</keyword>
<reference evidence="3" key="1">
    <citation type="submission" date="2018-10" db="EMBL/GenBank/DDBJ databases">
        <authorList>
            <person name="Peiro R."/>
            <person name="Begona"/>
            <person name="Cbmso G."/>
            <person name="Lopez M."/>
            <person name="Gonzalez S."/>
            <person name="Sacristan E."/>
            <person name="Castillo E."/>
        </authorList>
    </citation>
    <scope>NUCLEOTIDE SEQUENCE [LARGE SCALE GENOMIC DNA]</scope>
</reference>
<name>A0A3S4B454_9BRAD</name>
<evidence type="ECO:0000313" key="3">
    <source>
        <dbReference type="Proteomes" id="UP000289200"/>
    </source>
</evidence>
<gene>
    <name evidence="2" type="ORF">RHODGE_RHODGE_04227</name>
</gene>
<protein>
    <submittedName>
        <fullName evidence="2">Uncharacterized protein</fullName>
    </submittedName>
</protein>
<organism evidence="2 3">
    <name type="scientific">Rhodoplanes serenus</name>
    <dbReference type="NCBI Taxonomy" id="200615"/>
    <lineage>
        <taxon>Bacteria</taxon>
        <taxon>Pseudomonadati</taxon>
        <taxon>Pseudomonadota</taxon>
        <taxon>Alphaproteobacteria</taxon>
        <taxon>Hyphomicrobiales</taxon>
        <taxon>Nitrobacteraceae</taxon>
        <taxon>Rhodoplanes</taxon>
    </lineage>
</organism>
<proteinExistence type="predicted"/>
<comment type="caution">
    <text evidence="2">The sequence shown here is derived from an EMBL/GenBank/DDBJ whole genome shotgun (WGS) entry which is preliminary data.</text>
</comment>
<dbReference type="AlphaFoldDB" id="A0A3S4B454"/>
<dbReference type="EMBL" id="UWOC01000186">
    <property type="protein sequence ID" value="VCU11023.1"/>
    <property type="molecule type" value="Genomic_DNA"/>
</dbReference>
<sequence>MVVGSNVAIPVPEIRMPVRAAPAMAALALALLLVGGPAQAGEPAAAAPAGGRTWTEVGQPTASFGPPIRLRLGTILTPDLAQPARVVALGQTYDREAFVPNLTGSAAAPALPVAMPFAPDPAMLSMPRFQLDPRPAVPIVAKGRD</sequence>
<accession>A0A3S4B454</accession>
<keyword evidence="1" id="KW-0732">Signal</keyword>
<feature type="chain" id="PRO_5018724215" evidence="1">
    <location>
        <begin position="41"/>
        <end position="145"/>
    </location>
</feature>
<evidence type="ECO:0000313" key="2">
    <source>
        <dbReference type="EMBL" id="VCU11023.1"/>
    </source>
</evidence>
<dbReference type="RefSeq" id="WP_129611055.1">
    <property type="nucleotide sequence ID" value="NZ_UWOC01000186.1"/>
</dbReference>
<feature type="signal peptide" evidence="1">
    <location>
        <begin position="1"/>
        <end position="40"/>
    </location>
</feature>